<dbReference type="InterPro" id="IPR048136">
    <property type="entry name" value="STM3941-like"/>
</dbReference>
<evidence type="ECO:0000313" key="2">
    <source>
        <dbReference type="EMBL" id="RZS72624.1"/>
    </source>
</evidence>
<dbReference type="NCBIfam" id="NF041635">
    <property type="entry name" value="STM3941_fam"/>
    <property type="match status" value="1"/>
</dbReference>
<evidence type="ECO:0000313" key="3">
    <source>
        <dbReference type="Proteomes" id="UP000293874"/>
    </source>
</evidence>
<feature type="transmembrane region" description="Helical" evidence="1">
    <location>
        <begin position="54"/>
        <end position="71"/>
    </location>
</feature>
<dbReference type="Proteomes" id="UP000293874">
    <property type="component" value="Unassembled WGS sequence"/>
</dbReference>
<dbReference type="OrthoDB" id="6028159at2"/>
<comment type="caution">
    <text evidence="2">The sequence shown here is derived from an EMBL/GenBank/DDBJ whole genome shotgun (WGS) entry which is preliminary data.</text>
</comment>
<keyword evidence="1" id="KW-0812">Transmembrane</keyword>
<evidence type="ECO:0000256" key="1">
    <source>
        <dbReference type="SAM" id="Phobius"/>
    </source>
</evidence>
<organism evidence="2 3">
    <name type="scientific">Pseudobacter ginsenosidimutans</name>
    <dbReference type="NCBI Taxonomy" id="661488"/>
    <lineage>
        <taxon>Bacteria</taxon>
        <taxon>Pseudomonadati</taxon>
        <taxon>Bacteroidota</taxon>
        <taxon>Chitinophagia</taxon>
        <taxon>Chitinophagales</taxon>
        <taxon>Chitinophagaceae</taxon>
        <taxon>Pseudobacter</taxon>
    </lineage>
</organism>
<proteinExistence type="predicted"/>
<keyword evidence="3" id="KW-1185">Reference proteome</keyword>
<sequence length="176" mass="19498">MNPNKIVEIPLSKGKLIKGFAGSVIFVAASIWMLTTDSSSGRGLLSSPMIKYSIAATGIVFFGFLGVMYLFKLWDRKPGLVIDENGIIDNSGGLAAGFIPWTDIENFSIEKVMKQQFLVIAVKNPEFYIENQKSILKKKGMQYNLRSYGSPIAISTNTLNCKLPELLNLLEERNKA</sequence>
<gene>
    <name evidence="2" type="ORF">EV199_4546</name>
</gene>
<feature type="transmembrane region" description="Helical" evidence="1">
    <location>
        <begin position="16"/>
        <end position="34"/>
    </location>
</feature>
<dbReference type="AlphaFoldDB" id="A0A4Q7MX29"/>
<name>A0A4Q7MX29_9BACT</name>
<reference evidence="2 3" key="1">
    <citation type="submission" date="2019-02" db="EMBL/GenBank/DDBJ databases">
        <title>Genomic Encyclopedia of Type Strains, Phase IV (KMG-IV): sequencing the most valuable type-strain genomes for metagenomic binning, comparative biology and taxonomic classification.</title>
        <authorList>
            <person name="Goeker M."/>
        </authorList>
    </citation>
    <scope>NUCLEOTIDE SEQUENCE [LARGE SCALE GENOMIC DNA]</scope>
    <source>
        <strain evidence="2 3">DSM 18116</strain>
    </source>
</reference>
<keyword evidence="1" id="KW-1133">Transmembrane helix</keyword>
<dbReference type="RefSeq" id="WP_130543021.1">
    <property type="nucleotide sequence ID" value="NZ_CP042431.1"/>
</dbReference>
<keyword evidence="1" id="KW-0472">Membrane</keyword>
<dbReference type="EMBL" id="SGXA01000002">
    <property type="protein sequence ID" value="RZS72624.1"/>
    <property type="molecule type" value="Genomic_DNA"/>
</dbReference>
<evidence type="ECO:0008006" key="4">
    <source>
        <dbReference type="Google" id="ProtNLM"/>
    </source>
</evidence>
<accession>A0A4Q7MX29</accession>
<protein>
    <recommendedName>
        <fullName evidence="4">PH (Pleckstrin Homology) domain-containing protein</fullName>
    </recommendedName>
</protein>